<dbReference type="InterPro" id="IPR014867">
    <property type="entry name" value="Spore_coat_CotH_CotH2/3/7"/>
</dbReference>
<protein>
    <submittedName>
        <fullName evidence="3">CotH protein</fullName>
    </submittedName>
</protein>
<dbReference type="InterPro" id="IPR036439">
    <property type="entry name" value="Dockerin_dom_sf"/>
</dbReference>
<accession>A0A518DCN8</accession>
<dbReference type="InterPro" id="IPR059177">
    <property type="entry name" value="GH29D-like_dom"/>
</dbReference>
<dbReference type="EMBL" id="CP036291">
    <property type="protein sequence ID" value="QDU89254.1"/>
    <property type="molecule type" value="Genomic_DNA"/>
</dbReference>
<reference evidence="3 4" key="1">
    <citation type="submission" date="2019-02" db="EMBL/GenBank/DDBJ databases">
        <title>Deep-cultivation of Planctomycetes and their phenomic and genomic characterization uncovers novel biology.</title>
        <authorList>
            <person name="Wiegand S."/>
            <person name="Jogler M."/>
            <person name="Boedeker C."/>
            <person name="Pinto D."/>
            <person name="Vollmers J."/>
            <person name="Rivas-Marin E."/>
            <person name="Kohn T."/>
            <person name="Peeters S.H."/>
            <person name="Heuer A."/>
            <person name="Rast P."/>
            <person name="Oberbeckmann S."/>
            <person name="Bunk B."/>
            <person name="Jeske O."/>
            <person name="Meyerdierks A."/>
            <person name="Storesund J.E."/>
            <person name="Kallscheuer N."/>
            <person name="Luecker S."/>
            <person name="Lage O.M."/>
            <person name="Pohl T."/>
            <person name="Merkel B.J."/>
            <person name="Hornburger P."/>
            <person name="Mueller R.-W."/>
            <person name="Bruemmer F."/>
            <person name="Labrenz M."/>
            <person name="Spormann A.M."/>
            <person name="Op den Camp H."/>
            <person name="Overmann J."/>
            <person name="Amann R."/>
            <person name="Jetten M.S.M."/>
            <person name="Mascher T."/>
            <person name="Medema M.H."/>
            <person name="Devos D.P."/>
            <person name="Kaster A.-K."/>
            <person name="Ovreas L."/>
            <person name="Rohde M."/>
            <person name="Galperin M.Y."/>
            <person name="Jogler C."/>
        </authorList>
    </citation>
    <scope>NUCLEOTIDE SEQUENCE [LARGE SCALE GENOMIC DNA]</scope>
    <source>
        <strain evidence="3 4">Pla175</strain>
    </source>
</reference>
<evidence type="ECO:0000313" key="4">
    <source>
        <dbReference type="Proteomes" id="UP000317429"/>
    </source>
</evidence>
<dbReference type="Proteomes" id="UP000317429">
    <property type="component" value="Chromosome"/>
</dbReference>
<feature type="compositionally biased region" description="Basic and acidic residues" evidence="1">
    <location>
        <begin position="1276"/>
        <end position="1285"/>
    </location>
</feature>
<feature type="domain" description="LTD" evidence="2">
    <location>
        <begin position="14"/>
        <end position="132"/>
    </location>
</feature>
<dbReference type="OrthoDB" id="223034at2"/>
<gene>
    <name evidence="3" type="ORF">Pla175_26410</name>
</gene>
<sequence length="1331" mass="141506">MRQSKRLLFEVLESRQLLAADLIITEFVASNQDSLLDGSGASSDWIEIFNNGDQSIDLAGHALTDDPDELDKWEFPSRLLGAGEYLVVFASGNATPDPAGNLHTNFSLAAGGEYLALSDPSGTVLSEFGSSAENYPALGSDEAYGLAFDSIVSAVVTPTSGVRYLIPTNNAVDAHWTGNAFNDSAWQSGTASLGFEDTPADFQDLILTPVPQGTASLYVRIPFTVTDPNTLLDTLQMKYDDGFIAYLNGTRITSANAPALSGYNSVATAQHPDGLAVDFVDFDVSAYSGALVVGSNTLAIHLLNRNSSSSDLLMAPRLTTTTGGLLLPPVEGRLLAPTPARPNTNVLAGAVEFSRVGGAFAGSFQLTMSSAGPNETIRYTTDGTLPTAASPAYSGAITVSATTQFHARAYGPVGQLGPVTVETYSHTEASTFSFTSDLPIVVIENLGQGVPGEEFEDAALALYDIDEETGRSALSHPADVTTLIGQHRRGSSTLNNPKPNLRIELRDAFGEDQSMSLLGMPDESDWILSGPYRFDRAMIRDTLLHDLSNQMGRYAVRTRFVEVYANTNGGSLDGGDYLGVYVLMENIKRDGDRVDIDALEPGHNSEPEITGGYIIKIDRADGESGSSWSTSRGVPNRGGARFVHVEPERADMTDEQVSYIRGYVQDLEDALYGPNSTDPILGYEAYLDVEASIDHHILRVFSLEPDALGLSTFLTKDRDGKLSFGPLWDSDRSMGSDGDLRSSNPEAWFSGVDFFEFDWWGELFKDPDFLQGWVDRWQELRQTTLSDANLLATINAQASQLAEAQARNFARWPEVAPNGGEFAQPGLTGWEAEVSHLAGWVLARASWIDGQLIAAPTLAPNPGNVSAGVQVVLASNQPGADIYYTLDGTDPRSEGGGISPTAMLFTAPIAINATTQVTARAMGTPAESVGQTPGVSPWSRAVAGLYAVEVPASSANLRITELHYHPADPSPSELNAVPGTDEDDFEFVELLNVSDDAISLNQVRLGEAVDFDFSTGLITSLAPGETALVVKNIAAFEARYGTGFPIAGEYSGKFADSGERVTLADSTGLLIHDFTYSDAAPWPAAADGDGPSLEVIDALGSLSQPTNWRISAADGGTPGVAQALGLVGDYDRNGFVEEADYGIWRSTFGSTVDLRADGNGDQVVDAADYTVWRDNLGQPAVASLAVATAALDGSVSPVGVKAEAVAALAAPFEDGQALKSDAWVQAAYSQLVASQVAPTAKLPRGRHEASSDLAQPQTSPAVHPWSRDTAFLRHELQSGDRRAVRDASTGRPHGLGGAGSKASRAVDEVFAEWTAFRRGHNVQGSALSDSR</sequence>
<dbReference type="InterPro" id="IPR001322">
    <property type="entry name" value="Lamin_tail_dom"/>
</dbReference>
<dbReference type="KEGG" id="pnd:Pla175_26410"/>
<dbReference type="RefSeq" id="WP_145285416.1">
    <property type="nucleotide sequence ID" value="NZ_CP036291.1"/>
</dbReference>
<dbReference type="Gene3D" id="2.60.40.1260">
    <property type="entry name" value="Lamin Tail domain"/>
    <property type="match status" value="1"/>
</dbReference>
<dbReference type="Pfam" id="PF13290">
    <property type="entry name" value="CHB_HEX_C_1"/>
    <property type="match status" value="2"/>
</dbReference>
<dbReference type="InterPro" id="IPR018247">
    <property type="entry name" value="EF_Hand_1_Ca_BS"/>
</dbReference>
<evidence type="ECO:0000259" key="2">
    <source>
        <dbReference type="PROSITE" id="PS51841"/>
    </source>
</evidence>
<evidence type="ECO:0000313" key="3">
    <source>
        <dbReference type="EMBL" id="QDU89254.1"/>
    </source>
</evidence>
<dbReference type="Pfam" id="PF08757">
    <property type="entry name" value="CotH"/>
    <property type="match status" value="1"/>
</dbReference>
<dbReference type="GO" id="GO:0000272">
    <property type="term" value="P:polysaccharide catabolic process"/>
    <property type="evidence" value="ECO:0007669"/>
    <property type="project" value="InterPro"/>
</dbReference>
<proteinExistence type="predicted"/>
<dbReference type="PROSITE" id="PS00018">
    <property type="entry name" value="EF_HAND_1"/>
    <property type="match status" value="1"/>
</dbReference>
<dbReference type="Gene3D" id="1.10.1330.10">
    <property type="entry name" value="Dockerin domain"/>
    <property type="match status" value="1"/>
</dbReference>
<keyword evidence="4" id="KW-1185">Reference proteome</keyword>
<feature type="region of interest" description="Disordered" evidence="1">
    <location>
        <begin position="1242"/>
        <end position="1264"/>
    </location>
</feature>
<dbReference type="InterPro" id="IPR036415">
    <property type="entry name" value="Lamin_tail_dom_sf"/>
</dbReference>
<dbReference type="SUPFAM" id="SSF74853">
    <property type="entry name" value="Lamin A/C globular tail domain"/>
    <property type="match status" value="1"/>
</dbReference>
<evidence type="ECO:0000256" key="1">
    <source>
        <dbReference type="SAM" id="MobiDB-lite"/>
    </source>
</evidence>
<dbReference type="Gene3D" id="2.60.120.260">
    <property type="entry name" value="Galactose-binding domain-like"/>
    <property type="match status" value="1"/>
</dbReference>
<feature type="region of interest" description="Disordered" evidence="1">
    <location>
        <begin position="1276"/>
        <end position="1304"/>
    </location>
</feature>
<dbReference type="PROSITE" id="PS51841">
    <property type="entry name" value="LTD"/>
    <property type="match status" value="1"/>
</dbReference>
<organism evidence="3 4">
    <name type="scientific">Pirellulimonas nuda</name>
    <dbReference type="NCBI Taxonomy" id="2528009"/>
    <lineage>
        <taxon>Bacteria</taxon>
        <taxon>Pseudomonadati</taxon>
        <taxon>Planctomycetota</taxon>
        <taxon>Planctomycetia</taxon>
        <taxon>Pirellulales</taxon>
        <taxon>Lacipirellulaceae</taxon>
        <taxon>Pirellulimonas</taxon>
    </lineage>
</organism>
<name>A0A518DCN8_9BACT</name>
<dbReference type="Pfam" id="PF00932">
    <property type="entry name" value="LTD"/>
    <property type="match status" value="2"/>
</dbReference>